<dbReference type="KEGG" id="emo:DM558_04725"/>
<feature type="transmembrane region" description="Helical" evidence="1">
    <location>
        <begin position="15"/>
        <end position="34"/>
    </location>
</feature>
<reference evidence="3" key="1">
    <citation type="submission" date="2018-06" db="EMBL/GenBank/DDBJ databases">
        <title>Complete genome of Pseudomonas insecticola strain QZS01.</title>
        <authorList>
            <person name="Wang J."/>
            <person name="Su Q."/>
        </authorList>
    </citation>
    <scope>NUCLEOTIDE SEQUENCE [LARGE SCALE GENOMIC DNA]</scope>
    <source>
        <strain evidence="3">QZS01</strain>
    </source>
</reference>
<dbReference type="RefSeq" id="WP_127162265.1">
    <property type="nucleotide sequence ID" value="NZ_CP029822.1"/>
</dbReference>
<sequence>MSYSLWSRIKAADHIFVIRYCVAIVLAWYLSYCLDLDKPYWSMMTASIVSLPSPGSSIIKLIARLIGTTIGIIIIVPIVSLSQYDPWLMACLIALWVSFCHYICCCYYGSVSYCFALSGYTASIVGFATTTSPSSYTLFFISQARFTEIVLGLLVVFVVSFIFPSNKDQKALIKADHQLQKSLVSIMDDCVISASSVKDIIKSVTGFILQMMNIKVLATQYIFSSTNTSEKGVQAITNIYRSFDTLGSLIMLRIMKSKLISEKPNINNILTAYEQKVEAYLDNPKAESPKPISSNDIYIQSFYDEFDKTTSSIAKPTNPIIDKNEESLFFIRSYHDQKEAIYNGLRTFLTIMCAVFFWLHGNWQYGYIGVILLSVICCYLSMIPMIRIAILFAALGLIAGITIAYCLKFGVFIGTSEYIIAVLSFLVVIIFLCYIQVVFSPIWALFGFVTIQVIIFSISFQNPMAYDIVAFSNTSLMILFGMLVIMGVLYILPPSPEEYIISRMKKAVNKKFIQCLNRKVNFIHFKIYLASVINESKFVTNQDLKGGLITDCFSKFLIMHTIYHYKYCLLNHSEVLNALIAGDYKLALSYANTLRTQETNNNFKVFWWKIGSILENNLK</sequence>
<gene>
    <name evidence="2" type="ORF">DM558_04725</name>
</gene>
<keyword evidence="3" id="KW-1185">Reference proteome</keyword>
<protein>
    <recommendedName>
        <fullName evidence="4">FUSC family protein</fullName>
    </recommendedName>
</protein>
<dbReference type="Pfam" id="PF04632">
    <property type="entry name" value="FUSC"/>
    <property type="match status" value="1"/>
</dbReference>
<feature type="transmembrane region" description="Helical" evidence="1">
    <location>
        <begin position="61"/>
        <end position="81"/>
    </location>
</feature>
<organism evidence="2 3">
    <name type="scientific">Entomomonas moraniae</name>
    <dbReference type="NCBI Taxonomy" id="2213226"/>
    <lineage>
        <taxon>Bacteria</taxon>
        <taxon>Pseudomonadati</taxon>
        <taxon>Pseudomonadota</taxon>
        <taxon>Gammaproteobacteria</taxon>
        <taxon>Pseudomonadales</taxon>
        <taxon>Pseudomonadaceae</taxon>
        <taxon>Entomomonas</taxon>
    </lineage>
</organism>
<dbReference type="GO" id="GO:0005886">
    <property type="term" value="C:plasma membrane"/>
    <property type="evidence" value="ECO:0007669"/>
    <property type="project" value="InterPro"/>
</dbReference>
<dbReference type="EMBL" id="CP029822">
    <property type="protein sequence ID" value="AZS50122.1"/>
    <property type="molecule type" value="Genomic_DNA"/>
</dbReference>
<evidence type="ECO:0008006" key="4">
    <source>
        <dbReference type="Google" id="ProtNLM"/>
    </source>
</evidence>
<dbReference type="GO" id="GO:0022857">
    <property type="term" value="F:transmembrane transporter activity"/>
    <property type="evidence" value="ECO:0007669"/>
    <property type="project" value="InterPro"/>
</dbReference>
<feature type="transmembrane region" description="Helical" evidence="1">
    <location>
        <begin position="120"/>
        <end position="140"/>
    </location>
</feature>
<accession>A0A3Q9JKV3</accession>
<keyword evidence="1" id="KW-0472">Membrane</keyword>
<proteinExistence type="predicted"/>
<evidence type="ECO:0000313" key="3">
    <source>
        <dbReference type="Proteomes" id="UP000273143"/>
    </source>
</evidence>
<feature type="transmembrane region" description="Helical" evidence="1">
    <location>
        <begin position="468"/>
        <end position="492"/>
    </location>
</feature>
<dbReference type="AlphaFoldDB" id="A0A3Q9JKV3"/>
<evidence type="ECO:0000256" key="1">
    <source>
        <dbReference type="SAM" id="Phobius"/>
    </source>
</evidence>
<feature type="transmembrane region" description="Helical" evidence="1">
    <location>
        <begin position="146"/>
        <end position="164"/>
    </location>
</feature>
<feature type="transmembrane region" description="Helical" evidence="1">
    <location>
        <begin position="418"/>
        <end position="435"/>
    </location>
</feature>
<feature type="transmembrane region" description="Helical" evidence="1">
    <location>
        <begin position="442"/>
        <end position="462"/>
    </location>
</feature>
<dbReference type="InterPro" id="IPR006726">
    <property type="entry name" value="PHBA_efflux_AaeB/fusaric-R"/>
</dbReference>
<keyword evidence="1" id="KW-1133">Transmembrane helix</keyword>
<evidence type="ECO:0000313" key="2">
    <source>
        <dbReference type="EMBL" id="AZS50122.1"/>
    </source>
</evidence>
<feature type="transmembrane region" description="Helical" evidence="1">
    <location>
        <begin position="365"/>
        <end position="382"/>
    </location>
</feature>
<name>A0A3Q9JKV3_9GAMM</name>
<feature type="transmembrane region" description="Helical" evidence="1">
    <location>
        <begin position="389"/>
        <end position="412"/>
    </location>
</feature>
<dbReference type="Proteomes" id="UP000273143">
    <property type="component" value="Chromosome"/>
</dbReference>
<keyword evidence="1" id="KW-0812">Transmembrane</keyword>
<feature type="transmembrane region" description="Helical" evidence="1">
    <location>
        <begin position="340"/>
        <end position="359"/>
    </location>
</feature>
<feature type="transmembrane region" description="Helical" evidence="1">
    <location>
        <begin position="87"/>
        <end position="108"/>
    </location>
</feature>